<dbReference type="SUPFAM" id="SSF51905">
    <property type="entry name" value="FAD/NAD(P)-binding domain"/>
    <property type="match status" value="1"/>
</dbReference>
<reference evidence="7 8" key="1">
    <citation type="submission" date="2018-07" db="EMBL/GenBank/DDBJ databases">
        <title>Genome sequencing of Moraxellaceae gen. HYN0046.</title>
        <authorList>
            <person name="Kim M."/>
            <person name="Yi H."/>
        </authorList>
    </citation>
    <scope>NUCLEOTIDE SEQUENCE [LARGE SCALE GENOMIC DNA]</scope>
    <source>
        <strain evidence="7 8">HYN0046</strain>
    </source>
</reference>
<dbReference type="SUPFAM" id="SSF53474">
    <property type="entry name" value="alpha/beta-Hydrolases"/>
    <property type="match status" value="1"/>
</dbReference>
<feature type="active site" evidence="4">
    <location>
        <position position="664"/>
    </location>
</feature>
<keyword evidence="5" id="KW-0812">Transmembrane</keyword>
<dbReference type="GO" id="GO:0050660">
    <property type="term" value="F:flavin adenine dinucleotide binding"/>
    <property type="evidence" value="ECO:0007669"/>
    <property type="project" value="InterPro"/>
</dbReference>
<keyword evidence="8" id="KW-1185">Reference proteome</keyword>
<evidence type="ECO:0000256" key="2">
    <source>
        <dbReference type="ARBA" id="ARBA00022827"/>
    </source>
</evidence>
<dbReference type="GO" id="GO:0004499">
    <property type="term" value="F:N,N-dimethylaniline monooxygenase activity"/>
    <property type="evidence" value="ECO:0007669"/>
    <property type="project" value="InterPro"/>
</dbReference>
<evidence type="ECO:0000313" key="7">
    <source>
        <dbReference type="EMBL" id="AXI01466.1"/>
    </source>
</evidence>
<dbReference type="Proteomes" id="UP000253940">
    <property type="component" value="Chromosome"/>
</dbReference>
<dbReference type="InterPro" id="IPR033140">
    <property type="entry name" value="Lipase_GDXG_put_SER_AS"/>
</dbReference>
<feature type="domain" description="Alpha/beta hydrolase fold-3" evidence="6">
    <location>
        <begin position="590"/>
        <end position="788"/>
    </location>
</feature>
<gene>
    <name evidence="7" type="ORF">HYN46_00265</name>
</gene>
<dbReference type="InterPro" id="IPR013094">
    <property type="entry name" value="AB_hydrolase_3"/>
</dbReference>
<dbReference type="InterPro" id="IPR029058">
    <property type="entry name" value="AB_hydrolase_fold"/>
</dbReference>
<dbReference type="AlphaFoldDB" id="A0A345P2F7"/>
<keyword evidence="7" id="KW-0378">Hydrolase</keyword>
<dbReference type="KEGG" id="mbah:HYN46_00265"/>
<dbReference type="PROSITE" id="PS01174">
    <property type="entry name" value="LIPASE_GDXG_SER"/>
    <property type="match status" value="1"/>
</dbReference>
<keyword evidence="5" id="KW-0472">Membrane</keyword>
<organism evidence="7 8">
    <name type="scientific">Aquirhabdus parva</name>
    <dbReference type="NCBI Taxonomy" id="2283318"/>
    <lineage>
        <taxon>Bacteria</taxon>
        <taxon>Pseudomonadati</taxon>
        <taxon>Pseudomonadota</taxon>
        <taxon>Gammaproteobacteria</taxon>
        <taxon>Moraxellales</taxon>
        <taxon>Moraxellaceae</taxon>
        <taxon>Aquirhabdus</taxon>
    </lineage>
</organism>
<evidence type="ECO:0000256" key="1">
    <source>
        <dbReference type="ARBA" id="ARBA00022630"/>
    </source>
</evidence>
<dbReference type="PANTHER" id="PTHR42877:SF4">
    <property type="entry name" value="FAD_NAD(P)-BINDING DOMAIN-CONTAINING PROTEIN-RELATED"/>
    <property type="match status" value="1"/>
</dbReference>
<sequence>MHMSDLKHANHSAPLSAIIIGTGFGGIGMAVALRKQGIENFRILERAQDVGGVWRDNSYPGAACDVPSHLYSFSFEPNPNWSHVFAPQKEIYSYLQHCAHKYDLLRHIQFGAEVAGAAFDEVRSIWRVTLVDGTTLESAMLITATGQLSLPAYPRLPGIETFKGHTFHSAHWDSQYALSGKRIAVIGTGASAIQFVPAIADQVKQLKVFQRSPAHIIPRPDRAYSKFEHTLFEHVPQVMKAYRTGIYLQYESRAIAFTKFKGLMKVAVGIPAKRLLAKQVPDATLRAKLLPDYPIGCKRILLSSEYLATMAKPNVDLITDGIKQITVDGVETVDGKHHPVDAIIYGTGFAATEFLSPMRIQGRKGLNLNDAWQGGAAAYRGLTVPDFPNFFMLYGPNTNLGHNSIVYMLESQIEHVMRCWKTMQTTQTNTVEVDATRYQQYNGHIQQRLVNTVWNGCKSWYVDATGHNSTNWPGFTLTYRWLTNHASLQAYTFSKAEQSSAFGDVDVVAIAEPQDSAEQLKSGLLRGFLRSGFRTLIGPPFGVASQRCVVSALSHLMPGRSGTLKSQVTVDGLSIEVITPEQATSDSGVILYLHGGAFCLGAPATHRSITTHLAVNAGMSVWVPDYRLAPEHPYPAALDDAESSYHALLKQGYSADQIVIAGDSAGGSLAIALALRLRDQGALTPAGLLLLSPVTDSTLSGTTLKTHQRKDPMIRLGWLQQGLGWYASRDASVHQPLEQNLRGLPPMLIQVGDQEVLRSDSTRLAEHATQCGVDCKLEIYAGRWHVFQLQSFYLSSAKLALHRLADFARACVKAQSEEHVALPSLDLAAVQADTP</sequence>
<dbReference type="EMBL" id="CP031222">
    <property type="protein sequence ID" value="AXI01466.1"/>
    <property type="molecule type" value="Genomic_DNA"/>
</dbReference>
<accession>A0A345P2F7</accession>
<dbReference type="Pfam" id="PF07859">
    <property type="entry name" value="Abhydrolase_3"/>
    <property type="match status" value="1"/>
</dbReference>
<dbReference type="PANTHER" id="PTHR42877">
    <property type="entry name" value="L-ORNITHINE N(5)-MONOOXYGENASE-RELATED"/>
    <property type="match status" value="1"/>
</dbReference>
<dbReference type="Pfam" id="PF00743">
    <property type="entry name" value="FMO-like"/>
    <property type="match status" value="1"/>
</dbReference>
<evidence type="ECO:0000259" key="6">
    <source>
        <dbReference type="Pfam" id="PF07859"/>
    </source>
</evidence>
<proteinExistence type="predicted"/>
<dbReference type="Gene3D" id="3.50.50.60">
    <property type="entry name" value="FAD/NAD(P)-binding domain"/>
    <property type="match status" value="2"/>
</dbReference>
<evidence type="ECO:0000256" key="5">
    <source>
        <dbReference type="SAM" id="Phobius"/>
    </source>
</evidence>
<dbReference type="OrthoDB" id="9806180at2"/>
<dbReference type="InterPro" id="IPR036188">
    <property type="entry name" value="FAD/NAD-bd_sf"/>
</dbReference>
<evidence type="ECO:0000256" key="3">
    <source>
        <dbReference type="ARBA" id="ARBA00023002"/>
    </source>
</evidence>
<feature type="transmembrane region" description="Helical" evidence="5">
    <location>
        <begin position="12"/>
        <end position="33"/>
    </location>
</feature>
<keyword evidence="3" id="KW-0560">Oxidoreductase</keyword>
<dbReference type="InterPro" id="IPR051209">
    <property type="entry name" value="FAD-bind_Monooxygenase_sf"/>
</dbReference>
<evidence type="ECO:0000256" key="4">
    <source>
        <dbReference type="PROSITE-ProRule" id="PRU10038"/>
    </source>
</evidence>
<protein>
    <submittedName>
        <fullName evidence="7">Steryl acetyl hydrolase</fullName>
    </submittedName>
</protein>
<dbReference type="GO" id="GO:0016787">
    <property type="term" value="F:hydrolase activity"/>
    <property type="evidence" value="ECO:0007669"/>
    <property type="project" value="UniProtKB-KW"/>
</dbReference>
<dbReference type="InterPro" id="IPR020946">
    <property type="entry name" value="Flavin_mOase-like"/>
</dbReference>
<dbReference type="Gene3D" id="3.40.50.1820">
    <property type="entry name" value="alpha/beta hydrolase"/>
    <property type="match status" value="1"/>
</dbReference>
<name>A0A345P2F7_9GAMM</name>
<keyword evidence="5" id="KW-1133">Transmembrane helix</keyword>
<keyword evidence="2" id="KW-0274">FAD</keyword>
<evidence type="ECO:0000313" key="8">
    <source>
        <dbReference type="Proteomes" id="UP000253940"/>
    </source>
</evidence>
<dbReference type="GO" id="GO:0050661">
    <property type="term" value="F:NADP binding"/>
    <property type="evidence" value="ECO:0007669"/>
    <property type="project" value="InterPro"/>
</dbReference>
<keyword evidence="1" id="KW-0285">Flavoprotein</keyword>